<dbReference type="InterPro" id="IPR026590">
    <property type="entry name" value="Ssirtuin_cat_dom"/>
</dbReference>
<evidence type="ECO:0000256" key="2">
    <source>
        <dbReference type="ARBA" id="ARBA00023027"/>
    </source>
</evidence>
<protein>
    <recommendedName>
        <fullName evidence="3">NAD-dependent protein deacylase</fullName>
        <ecNumber evidence="3">2.3.1.286</ecNumber>
    </recommendedName>
    <alternativeName>
        <fullName evidence="3">Regulatory protein SIR2 homolog</fullName>
    </alternativeName>
</protein>
<feature type="binding site" evidence="3">
    <location>
        <begin position="36"/>
        <end position="55"/>
    </location>
    <ligand>
        <name>NAD(+)</name>
        <dbReference type="ChEBI" id="CHEBI:57540"/>
    </ligand>
</feature>
<dbReference type="InterPro" id="IPR027546">
    <property type="entry name" value="Sirtuin_class_III"/>
</dbReference>
<keyword evidence="2 3" id="KW-0520">NAD</keyword>
<dbReference type="GO" id="GO:0017136">
    <property type="term" value="F:histone deacetylase activity, NAD-dependent"/>
    <property type="evidence" value="ECO:0007669"/>
    <property type="project" value="TreeGrafter"/>
</dbReference>
<comment type="subcellular location">
    <subcellularLocation>
        <location evidence="3">Cytoplasm</location>
    </subcellularLocation>
</comment>
<dbReference type="PROSITE" id="PS50305">
    <property type="entry name" value="SIRTUIN"/>
    <property type="match status" value="1"/>
</dbReference>
<dbReference type="GO" id="GO:0005737">
    <property type="term" value="C:cytoplasm"/>
    <property type="evidence" value="ECO:0007669"/>
    <property type="project" value="UniProtKB-SubCell"/>
</dbReference>
<name>A0A1G5W4R4_9BACT</name>
<keyword evidence="3" id="KW-0963">Cytoplasm</keyword>
<dbReference type="PANTHER" id="PTHR11085:SF4">
    <property type="entry name" value="NAD-DEPENDENT PROTEIN DEACYLASE"/>
    <property type="match status" value="1"/>
</dbReference>
<accession>A0A1G5W4R4</accession>
<dbReference type="Pfam" id="PF02146">
    <property type="entry name" value="SIR2"/>
    <property type="match status" value="1"/>
</dbReference>
<dbReference type="InterPro" id="IPR029035">
    <property type="entry name" value="DHS-like_NAD/FAD-binding_dom"/>
</dbReference>
<feature type="binding site" evidence="3">
    <location>
        <begin position="197"/>
        <end position="199"/>
    </location>
    <ligand>
        <name>NAD(+)</name>
        <dbReference type="ChEBI" id="CHEBI:57540"/>
    </ligand>
</feature>
<dbReference type="GO" id="GO:0036055">
    <property type="term" value="F:protein-succinyllysine desuccinylase activity"/>
    <property type="evidence" value="ECO:0007669"/>
    <property type="project" value="UniProtKB-UniRule"/>
</dbReference>
<gene>
    <name evidence="3" type="primary">cobB</name>
    <name evidence="6" type="ORF">SAMN03080617_00885</name>
</gene>
<dbReference type="GO" id="GO:0070403">
    <property type="term" value="F:NAD+ binding"/>
    <property type="evidence" value="ECO:0007669"/>
    <property type="project" value="UniProtKB-UniRule"/>
</dbReference>
<feature type="binding site" evidence="3">
    <location>
        <position position="83"/>
    </location>
    <ligand>
        <name>substrate</name>
    </ligand>
</feature>
<dbReference type="Proteomes" id="UP000198756">
    <property type="component" value="Unassembled WGS sequence"/>
</dbReference>
<comment type="caution">
    <text evidence="3 4">Lacks conserved residue(s) required for the propagation of feature annotation.</text>
</comment>
<dbReference type="InterPro" id="IPR050134">
    <property type="entry name" value="NAD-dep_sirtuin_deacylases"/>
</dbReference>
<dbReference type="EC" id="2.3.1.286" evidence="3"/>
<dbReference type="SUPFAM" id="SSF52467">
    <property type="entry name" value="DHS-like NAD/FAD-binding domain"/>
    <property type="match status" value="1"/>
</dbReference>
<comment type="function">
    <text evidence="3">NAD-dependent lysine deacetylase and desuccinylase that specifically removes acetyl and succinyl groups on target proteins. Modulates the activities of several proteins which are inactive in their acylated form.</text>
</comment>
<evidence type="ECO:0000259" key="5">
    <source>
        <dbReference type="PROSITE" id="PS50305"/>
    </source>
</evidence>
<evidence type="ECO:0000256" key="4">
    <source>
        <dbReference type="PROSITE-ProRule" id="PRU00236"/>
    </source>
</evidence>
<dbReference type="AlphaFoldDB" id="A0A1G5W4R4"/>
<dbReference type="InterPro" id="IPR026591">
    <property type="entry name" value="Sirtuin_cat_small_dom_sf"/>
</dbReference>
<proteinExistence type="inferred from homology"/>
<evidence type="ECO:0000313" key="6">
    <source>
        <dbReference type="EMBL" id="SDA52557.1"/>
    </source>
</evidence>
<feature type="binding site" evidence="3">
    <location>
        <position position="241"/>
    </location>
    <ligand>
        <name>NAD(+)</name>
        <dbReference type="ChEBI" id="CHEBI:57540"/>
    </ligand>
</feature>
<comment type="catalytic activity">
    <reaction evidence="3">
        <text>N(6)-acetyl-L-lysyl-[protein] + NAD(+) + H2O = 2''-O-acetyl-ADP-D-ribose + nicotinamide + L-lysyl-[protein]</text>
        <dbReference type="Rhea" id="RHEA:43636"/>
        <dbReference type="Rhea" id="RHEA-COMP:9752"/>
        <dbReference type="Rhea" id="RHEA-COMP:10731"/>
        <dbReference type="ChEBI" id="CHEBI:15377"/>
        <dbReference type="ChEBI" id="CHEBI:17154"/>
        <dbReference type="ChEBI" id="CHEBI:29969"/>
        <dbReference type="ChEBI" id="CHEBI:57540"/>
        <dbReference type="ChEBI" id="CHEBI:61930"/>
        <dbReference type="ChEBI" id="CHEBI:83767"/>
        <dbReference type="EC" id="2.3.1.286"/>
    </reaction>
</comment>
<feature type="binding site" evidence="3">
    <location>
        <position position="80"/>
    </location>
    <ligand>
        <name>substrate</name>
    </ligand>
</feature>
<sequence>MPEKGSTPSGSGTAVIFCYFSGSIPMNQKRLVVLTGAGVSAESGIRTFRDSNGLWEGHDIMEVASPGGWRKNQALVLDFYNQRRKQAQDCQPNDAHYALARLERHFEVQIITQNVDDLHERAGSSNVLHLHGELSKAQSSLDPSLVYTLDHWEIKEGTKCEKGSQLRPFIVWFGEAVPMMEPAISLTSKADVFLVLGTSMQVYPAASLIDFVPKAARKFLIDPQVPDFQLPREVKVIQEKATVGMRILEDLLVSS</sequence>
<comment type="domain">
    <text evidence="3">2 residues (Tyr-80 and Arg-83) present in a large hydrophobic pocket are probably involved in substrate specificity. They are important for desuccinylation activity, but dispensable for deacetylation activity.</text>
</comment>
<dbReference type="EMBL" id="FMXE01000005">
    <property type="protein sequence ID" value="SDA52557.1"/>
    <property type="molecule type" value="Genomic_DNA"/>
</dbReference>
<feature type="domain" description="Deacetylase sirtuin-type" evidence="5">
    <location>
        <begin position="7"/>
        <end position="255"/>
    </location>
</feature>
<keyword evidence="7" id="KW-1185">Reference proteome</keyword>
<dbReference type="HAMAP" id="MF_01121">
    <property type="entry name" value="Sirtuin_ClassIII"/>
    <property type="match status" value="1"/>
</dbReference>
<evidence type="ECO:0000313" key="7">
    <source>
        <dbReference type="Proteomes" id="UP000198756"/>
    </source>
</evidence>
<comment type="similarity">
    <text evidence="3">Belongs to the sirtuin family. Class III subfamily.</text>
</comment>
<dbReference type="Gene3D" id="3.40.50.1220">
    <property type="entry name" value="TPP-binding domain"/>
    <property type="match status" value="1"/>
</dbReference>
<organism evidence="6 7">
    <name type="scientific">Algoriphagus alkaliphilus</name>
    <dbReference type="NCBI Taxonomy" id="279824"/>
    <lineage>
        <taxon>Bacteria</taxon>
        <taxon>Pseudomonadati</taxon>
        <taxon>Bacteroidota</taxon>
        <taxon>Cytophagia</taxon>
        <taxon>Cytophagales</taxon>
        <taxon>Cyclobacteriaceae</taxon>
        <taxon>Algoriphagus</taxon>
    </lineage>
</organism>
<dbReference type="PANTHER" id="PTHR11085">
    <property type="entry name" value="NAD-DEPENDENT PROTEIN DEACYLASE SIRTUIN-5, MITOCHONDRIAL-RELATED"/>
    <property type="match status" value="1"/>
</dbReference>
<dbReference type="InterPro" id="IPR003000">
    <property type="entry name" value="Sirtuin"/>
</dbReference>
<keyword evidence="1" id="KW-0808">Transferase</keyword>
<dbReference type="CDD" id="cd01412">
    <property type="entry name" value="SIRT5_Af1_CobB"/>
    <property type="match status" value="1"/>
</dbReference>
<comment type="catalytic activity">
    <reaction evidence="3">
        <text>N(6)-succinyl-L-lysyl-[protein] + NAD(+) + H2O = 2''-O-succinyl-ADP-D-ribose + nicotinamide + L-lysyl-[protein]</text>
        <dbReference type="Rhea" id="RHEA:47668"/>
        <dbReference type="Rhea" id="RHEA-COMP:9752"/>
        <dbReference type="Rhea" id="RHEA-COMP:11877"/>
        <dbReference type="ChEBI" id="CHEBI:15377"/>
        <dbReference type="ChEBI" id="CHEBI:17154"/>
        <dbReference type="ChEBI" id="CHEBI:29969"/>
        <dbReference type="ChEBI" id="CHEBI:57540"/>
        <dbReference type="ChEBI" id="CHEBI:87830"/>
        <dbReference type="ChEBI" id="CHEBI:87832"/>
    </reaction>
</comment>
<dbReference type="GO" id="GO:0036054">
    <property type="term" value="F:protein-malonyllysine demalonylase activity"/>
    <property type="evidence" value="ECO:0007669"/>
    <property type="project" value="InterPro"/>
</dbReference>
<evidence type="ECO:0000256" key="3">
    <source>
        <dbReference type="HAMAP-Rule" id="MF_01121"/>
    </source>
</evidence>
<dbReference type="Gene3D" id="3.30.1600.10">
    <property type="entry name" value="SIR2/SIRT2 'Small Domain"/>
    <property type="match status" value="1"/>
</dbReference>
<feature type="binding site" evidence="3">
    <location>
        <begin position="113"/>
        <end position="116"/>
    </location>
    <ligand>
        <name>NAD(+)</name>
        <dbReference type="ChEBI" id="CHEBI:57540"/>
    </ligand>
</feature>
<reference evidence="7" key="1">
    <citation type="submission" date="2016-10" db="EMBL/GenBank/DDBJ databases">
        <authorList>
            <person name="Varghese N."/>
            <person name="Submissions S."/>
        </authorList>
    </citation>
    <scope>NUCLEOTIDE SEQUENCE [LARGE SCALE GENOMIC DNA]</scope>
    <source>
        <strain evidence="7">DSM 22703</strain>
    </source>
</reference>
<dbReference type="STRING" id="279824.SAMN03080617_00885"/>
<evidence type="ECO:0000256" key="1">
    <source>
        <dbReference type="ARBA" id="ARBA00022679"/>
    </source>
</evidence>
<feature type="active site" description="Proton acceptor" evidence="3">
    <location>
        <position position="131"/>
    </location>
</feature>